<evidence type="ECO:0000256" key="1">
    <source>
        <dbReference type="SAM" id="MobiDB-lite"/>
    </source>
</evidence>
<proteinExistence type="predicted"/>
<sequence length="53" mass="6209">MTKKYRKFDSAFKLDAWYLMWPNHSGHHQRSGTLPLNDEVSDVKTSVSNRVQT</sequence>
<evidence type="ECO:0000313" key="2">
    <source>
        <dbReference type="EMBL" id="SOS27528.1"/>
    </source>
</evidence>
<evidence type="ECO:0008006" key="4">
    <source>
        <dbReference type="Google" id="ProtNLM"/>
    </source>
</evidence>
<keyword evidence="3" id="KW-1185">Reference proteome</keyword>
<gene>
    <name evidence="2" type="ORF">CFBP3846_03114</name>
</gene>
<protein>
    <recommendedName>
        <fullName evidence="4">Transposase</fullName>
    </recommendedName>
</protein>
<dbReference type="Proteomes" id="UP000239665">
    <property type="component" value="Chromosome 1"/>
</dbReference>
<evidence type="ECO:0000313" key="3">
    <source>
        <dbReference type="Proteomes" id="UP000239665"/>
    </source>
</evidence>
<accession>A0ABY1U9Q3</accession>
<name>A0ABY1U9Q3_PSESX</name>
<reference evidence="2 3" key="1">
    <citation type="submission" date="2017-11" db="EMBL/GenBank/DDBJ databases">
        <authorList>
            <person name="Blom J."/>
        </authorList>
    </citation>
    <scope>NUCLEOTIDE SEQUENCE [LARGE SCALE GENOMIC DNA]</scope>
    <source>
        <strain evidence="2 3">CFBP3846</strain>
    </source>
</reference>
<dbReference type="EMBL" id="LT963402">
    <property type="protein sequence ID" value="SOS27528.1"/>
    <property type="molecule type" value="Genomic_DNA"/>
</dbReference>
<organism evidence="2 3">
    <name type="scientific">Pseudomonas syringae pv. avii</name>
    <dbReference type="NCBI Taxonomy" id="663959"/>
    <lineage>
        <taxon>Bacteria</taxon>
        <taxon>Pseudomonadati</taxon>
        <taxon>Pseudomonadota</taxon>
        <taxon>Gammaproteobacteria</taxon>
        <taxon>Pseudomonadales</taxon>
        <taxon>Pseudomonadaceae</taxon>
        <taxon>Pseudomonas</taxon>
        <taxon>Pseudomonas syringae</taxon>
    </lineage>
</organism>
<feature type="compositionally biased region" description="Polar residues" evidence="1">
    <location>
        <begin position="43"/>
        <end position="53"/>
    </location>
</feature>
<feature type="region of interest" description="Disordered" evidence="1">
    <location>
        <begin position="27"/>
        <end position="53"/>
    </location>
</feature>